<dbReference type="EMBL" id="FN653020">
    <property type="protein sequence ID" value="CBY23196.1"/>
    <property type="molecule type" value="Genomic_DNA"/>
</dbReference>
<dbReference type="AlphaFoldDB" id="E4X097"/>
<feature type="region of interest" description="Disordered" evidence="1">
    <location>
        <begin position="823"/>
        <end position="1033"/>
    </location>
</feature>
<evidence type="ECO:0000313" key="3">
    <source>
        <dbReference type="Proteomes" id="UP000001307"/>
    </source>
</evidence>
<feature type="compositionally biased region" description="Basic and acidic residues" evidence="1">
    <location>
        <begin position="780"/>
        <end position="810"/>
    </location>
</feature>
<reference evidence="2" key="1">
    <citation type="journal article" date="2010" name="Science">
        <title>Plasticity of animal genome architecture unmasked by rapid evolution of a pelagic tunicate.</title>
        <authorList>
            <person name="Denoeud F."/>
            <person name="Henriet S."/>
            <person name="Mungpakdee S."/>
            <person name="Aury J.M."/>
            <person name="Da Silva C."/>
            <person name="Brinkmann H."/>
            <person name="Mikhaleva J."/>
            <person name="Olsen L.C."/>
            <person name="Jubin C."/>
            <person name="Canestro C."/>
            <person name="Bouquet J.M."/>
            <person name="Danks G."/>
            <person name="Poulain J."/>
            <person name="Campsteijn C."/>
            <person name="Adamski M."/>
            <person name="Cross I."/>
            <person name="Yadetie F."/>
            <person name="Muffato M."/>
            <person name="Louis A."/>
            <person name="Butcher S."/>
            <person name="Tsagkogeorga G."/>
            <person name="Konrad A."/>
            <person name="Singh S."/>
            <person name="Jensen M.F."/>
            <person name="Cong E.H."/>
            <person name="Eikeseth-Otteraa H."/>
            <person name="Noel B."/>
            <person name="Anthouard V."/>
            <person name="Porcel B.M."/>
            <person name="Kachouri-Lafond R."/>
            <person name="Nishino A."/>
            <person name="Ugolini M."/>
            <person name="Chourrout P."/>
            <person name="Nishida H."/>
            <person name="Aasland R."/>
            <person name="Huzurbazar S."/>
            <person name="Westhof E."/>
            <person name="Delsuc F."/>
            <person name="Lehrach H."/>
            <person name="Reinhardt R."/>
            <person name="Weissenbach J."/>
            <person name="Roy S.W."/>
            <person name="Artiguenave F."/>
            <person name="Postlethwait J.H."/>
            <person name="Manak J.R."/>
            <person name="Thompson E.M."/>
            <person name="Jaillon O."/>
            <person name="Du Pasquier L."/>
            <person name="Boudinot P."/>
            <person name="Liberles D.A."/>
            <person name="Volff J.N."/>
            <person name="Philippe H."/>
            <person name="Lenhard B."/>
            <person name="Roest Crollius H."/>
            <person name="Wincker P."/>
            <person name="Chourrout D."/>
        </authorList>
    </citation>
    <scope>NUCLEOTIDE SEQUENCE [LARGE SCALE GENOMIC DNA]</scope>
</reference>
<sequence length="1232" mass="140323">MDDPELLRELIDQEEDPTMKKHLQKLLKKTKKIKKEKVEKDTVGEFDDRAFHDSGDFGWSQQEVAKKIYVPSANDKVDAMDTSEMTEASPVVIPGTEDFGPVLPETGIAPRPEAGAIPGGSKLKPVLDDEEVELRLRQKAMEKAIQERLDKRMMRAKKIEVKMAKWISTQRSLKDEAKQLTEDRMKRAEVINEIIAPGVAKRNEEEVANRKDIVNQIRERLRKEITDEVRKEIEDEEDRIQRKYEKAPEAPKVSAAVMDAIQMSDAWESFWRRYKSQLQDWKQWSDEQEEYHKQAAGWYFTQGFIQSQVANNVPAAPDDDPNNVVDPDAEQAGPLLPGQTSVEEEKPREDPDEPPPPPSHRPEDEADDEDDGAKLDEFQRKLRRRKEKKLEKYEALLSDPIFSGKQEPKMMPWGAKDGEVQMEPGTAAPSGINVAPAGATFVPKKAAMNETEKDKFMRMQRMLNTVRGPRLTASSTVGTNFLPTQDDALQFITLERFRRDRHRFKSSDLDSDETEESDNEEEKRQRGSRLPPWMAKASETLDPKTLTSTVMNASATNINQPGEMINPAGEEVQISSSSESEEDEERAERRRAMAAKFNPNSIYGDATITAAPEIKKHAARQRVKEWSMYGTAANAMDSDIRAEEGDTFSFDHIGRKDASGENASENAESIANKKKLFGRKGETPKYLPEESGLQGVGIHKEGPLKGLPKHWQQQTGLRQRPKETYEQQFVEVSEEHLPPAQRELPEFVQDLPNQSAVLDAANMAVRDYQQQQLYKQSGKTKMEQYMKRRAQDTRFATEEVTKPEKKKEEENIVLEEENLEFDPSAFFGESHTGGLFSGAKETVAKKNEKPKRSRYAGGFGSSWKKKDESKKIELNLNSEAAQALAENNESKKEEEKKTELPSFLKEPVFENDDSEEFGWGEKNRRKGTKRSKRKDADGEILGEEKSKKKSKKFDASWMNRVGEDPDKPLKEQSYDVDESELRTYDSANKKPDGESARQDAGDREDRDWGAWKPRSRKAAPQEEPENKLVRKYKEGELSELHKKLLDPARFDYDPDFARAGSLQFMHPLQCSQVLGRPYPEDLASKGQVAFDDDIVAYREPKAFVDPAELGPEPPPDGAIFWGIPEEVETAPRLVVLKCGIPENCPGPEPRGWLDGLKRRKWYEKANQPEIRAVHPASYFRKGEQLHQDKTFGVFYHPKYYGKTKQQKTIEAQESQSVAVDEARESLRSSFQV</sequence>
<feature type="compositionally biased region" description="Basic and acidic residues" evidence="1">
    <location>
        <begin position="864"/>
        <end position="873"/>
    </location>
</feature>
<feature type="compositionally biased region" description="Basic and acidic residues" evidence="1">
    <location>
        <begin position="888"/>
        <end position="899"/>
    </location>
</feature>
<feature type="compositionally biased region" description="Basic and acidic residues" evidence="1">
    <location>
        <begin position="1024"/>
        <end position="1033"/>
    </location>
</feature>
<dbReference type="OrthoDB" id="10355791at2759"/>
<dbReference type="Proteomes" id="UP000001307">
    <property type="component" value="Unassembled WGS sequence"/>
</dbReference>
<feature type="region of interest" description="Disordered" evidence="1">
    <location>
        <begin position="82"/>
        <end position="124"/>
    </location>
</feature>
<feature type="compositionally biased region" description="Basic and acidic residues" evidence="1">
    <location>
        <begin position="961"/>
        <end position="1009"/>
    </location>
</feature>
<feature type="region of interest" description="Disordered" evidence="1">
    <location>
        <begin position="651"/>
        <end position="723"/>
    </location>
</feature>
<feature type="compositionally biased region" description="Low complexity" evidence="1">
    <location>
        <begin position="310"/>
        <end position="326"/>
    </location>
</feature>
<feature type="region of interest" description="Disordered" evidence="1">
    <location>
        <begin position="310"/>
        <end position="384"/>
    </location>
</feature>
<dbReference type="InParanoid" id="E4X097"/>
<protein>
    <submittedName>
        <fullName evidence="2">Uncharacterized protein</fullName>
    </submittedName>
</protein>
<gene>
    <name evidence="2" type="ORF">GSOID_T00015129001</name>
</gene>
<evidence type="ECO:0000256" key="1">
    <source>
        <dbReference type="SAM" id="MobiDB-lite"/>
    </source>
</evidence>
<feature type="region of interest" description="Disordered" evidence="1">
    <location>
        <begin position="558"/>
        <end position="589"/>
    </location>
</feature>
<feature type="region of interest" description="Disordered" evidence="1">
    <location>
        <begin position="775"/>
        <end position="811"/>
    </location>
</feature>
<feature type="region of interest" description="Disordered" evidence="1">
    <location>
        <begin position="505"/>
        <end position="546"/>
    </location>
</feature>
<organism evidence="2">
    <name type="scientific">Oikopleura dioica</name>
    <name type="common">Tunicate</name>
    <dbReference type="NCBI Taxonomy" id="34765"/>
    <lineage>
        <taxon>Eukaryota</taxon>
        <taxon>Metazoa</taxon>
        <taxon>Chordata</taxon>
        <taxon>Tunicata</taxon>
        <taxon>Appendicularia</taxon>
        <taxon>Copelata</taxon>
        <taxon>Oikopleuridae</taxon>
        <taxon>Oikopleura</taxon>
    </lineage>
</organism>
<feature type="compositionally biased region" description="Basic and acidic residues" evidence="1">
    <location>
        <begin position="934"/>
        <end position="946"/>
    </location>
</feature>
<proteinExistence type="predicted"/>
<accession>E4X097</accession>
<feature type="compositionally biased region" description="Acidic residues" evidence="1">
    <location>
        <begin position="909"/>
        <end position="918"/>
    </location>
</feature>
<feature type="region of interest" description="Disordered" evidence="1">
    <location>
        <begin position="233"/>
        <end position="253"/>
    </location>
</feature>
<feature type="compositionally biased region" description="Acidic residues" evidence="1">
    <location>
        <begin position="509"/>
        <end position="520"/>
    </location>
</feature>
<evidence type="ECO:0000313" key="2">
    <source>
        <dbReference type="EMBL" id="CBY23196.1"/>
    </source>
</evidence>
<feature type="compositionally biased region" description="Basic residues" evidence="1">
    <location>
        <begin position="923"/>
        <end position="933"/>
    </location>
</feature>
<feature type="compositionally biased region" description="Basic and acidic residues" evidence="1">
    <location>
        <begin position="233"/>
        <end position="249"/>
    </location>
</feature>
<keyword evidence="3" id="KW-1185">Reference proteome</keyword>
<feature type="region of interest" description="Disordered" evidence="1">
    <location>
        <begin position="403"/>
        <end position="435"/>
    </location>
</feature>
<name>E4X097_OIKDI</name>